<dbReference type="EMBL" id="CADCWC010000442">
    <property type="protein sequence ID" value="CAA9552552.1"/>
    <property type="molecule type" value="Genomic_DNA"/>
</dbReference>
<dbReference type="AlphaFoldDB" id="A0A6J4UP09"/>
<reference evidence="2" key="1">
    <citation type="submission" date="2020-02" db="EMBL/GenBank/DDBJ databases">
        <authorList>
            <person name="Meier V. D."/>
        </authorList>
    </citation>
    <scope>NUCLEOTIDE SEQUENCE</scope>
    <source>
        <strain evidence="2">AVDCRST_MAG79</strain>
    </source>
</reference>
<organism evidence="2">
    <name type="scientific">uncultured Thermoleophilia bacterium</name>
    <dbReference type="NCBI Taxonomy" id="1497501"/>
    <lineage>
        <taxon>Bacteria</taxon>
        <taxon>Bacillati</taxon>
        <taxon>Actinomycetota</taxon>
        <taxon>Thermoleophilia</taxon>
        <taxon>environmental samples</taxon>
    </lineage>
</organism>
<proteinExistence type="predicted"/>
<gene>
    <name evidence="2" type="ORF">AVDCRST_MAG79-2821</name>
</gene>
<protein>
    <submittedName>
        <fullName evidence="2">Uncharacterized protein</fullName>
    </submittedName>
</protein>
<feature type="compositionally biased region" description="Low complexity" evidence="1">
    <location>
        <begin position="239"/>
        <end position="251"/>
    </location>
</feature>
<feature type="compositionally biased region" description="Basic and acidic residues" evidence="1">
    <location>
        <begin position="1"/>
        <end position="14"/>
    </location>
</feature>
<feature type="non-terminal residue" evidence="2">
    <location>
        <position position="1"/>
    </location>
</feature>
<feature type="non-terminal residue" evidence="2">
    <location>
        <position position="282"/>
    </location>
</feature>
<feature type="compositionally biased region" description="Basic residues" evidence="1">
    <location>
        <begin position="29"/>
        <end position="40"/>
    </location>
</feature>
<sequence length="282" mass="31422">ERDPGWEHPAEGGRRRAPRGRAADGCRGVRARPPRLPQHRPRADRQPAEPDHPAVHPGRERRSARGDRQPPDRCRRGRLPRVLPADRARAVDHQQRRLVRDGRRPRHGLGLLRQAAPGADLPALDPARAAVGRRLPGVPAGHAAPDRGAHLRVRPRVGTARLPRDRGDARRLGARLRRDQPRHRAADRLDRRHAVVVPDRLPPGVPVHGDRPARAHEPVDAGVRRGQPGHVHPERRPLADLGRLGRRGAAARLRRHRGRRPDHGAAVAARASPEGRRRRLPL</sequence>
<feature type="region of interest" description="Disordered" evidence="1">
    <location>
        <begin position="199"/>
        <end position="282"/>
    </location>
</feature>
<feature type="compositionally biased region" description="Basic and acidic residues" evidence="1">
    <location>
        <begin position="208"/>
        <end position="223"/>
    </location>
</feature>
<accession>A0A6J4UP09</accession>
<feature type="compositionally biased region" description="Basic and acidic residues" evidence="1">
    <location>
        <begin position="84"/>
        <end position="102"/>
    </location>
</feature>
<evidence type="ECO:0000256" key="1">
    <source>
        <dbReference type="SAM" id="MobiDB-lite"/>
    </source>
</evidence>
<name>A0A6J4UP09_9ACTN</name>
<evidence type="ECO:0000313" key="2">
    <source>
        <dbReference type="EMBL" id="CAA9552552.1"/>
    </source>
</evidence>
<feature type="compositionally biased region" description="Basic and acidic residues" evidence="1">
    <location>
        <begin position="41"/>
        <end position="74"/>
    </location>
</feature>
<feature type="region of interest" description="Disordered" evidence="1">
    <location>
        <begin position="1"/>
        <end position="114"/>
    </location>
</feature>